<dbReference type="RefSeq" id="XP_040654322.1">
    <property type="nucleotide sequence ID" value="XM_040804218.1"/>
</dbReference>
<gene>
    <name evidence="2" type="ORF">DCS_06931</name>
</gene>
<dbReference type="Pfam" id="PF11034">
    <property type="entry name" value="Grg1"/>
    <property type="match status" value="1"/>
</dbReference>
<evidence type="ECO:0000256" key="1">
    <source>
        <dbReference type="SAM" id="MobiDB-lite"/>
    </source>
</evidence>
<feature type="region of interest" description="Disordered" evidence="1">
    <location>
        <begin position="48"/>
        <end position="71"/>
    </location>
</feature>
<proteinExistence type="predicted"/>
<dbReference type="EMBL" id="LAYC01000003">
    <property type="protein sequence ID" value="KYK54970.1"/>
    <property type="molecule type" value="Genomic_DNA"/>
</dbReference>
<keyword evidence="3" id="KW-1185">Reference proteome</keyword>
<dbReference type="PANTHER" id="PTHR38789">
    <property type="entry name" value="REPRESSIBLE PROTEIN GRG1, PUTATIVE (AFU_ORTHOLOGUE AFUA_5G14210)-RELATED"/>
    <property type="match status" value="1"/>
</dbReference>
<evidence type="ECO:0000313" key="2">
    <source>
        <dbReference type="EMBL" id="KYK54970.1"/>
    </source>
</evidence>
<protein>
    <submittedName>
        <fullName evidence="2">Glucose-repressible protein</fullName>
    </submittedName>
</protein>
<sequence>METAKQAVNYVSETIQGAASGASKEANKQVAKDGNVDVSTRLSAAKDAVGDKLEESGHNSKAEVHKQYVKN</sequence>
<organism evidence="2 3">
    <name type="scientific">Drechmeria coniospora</name>
    <name type="common">Nematophagous fungus</name>
    <name type="synonym">Meria coniospora</name>
    <dbReference type="NCBI Taxonomy" id="98403"/>
    <lineage>
        <taxon>Eukaryota</taxon>
        <taxon>Fungi</taxon>
        <taxon>Dikarya</taxon>
        <taxon>Ascomycota</taxon>
        <taxon>Pezizomycotina</taxon>
        <taxon>Sordariomycetes</taxon>
        <taxon>Hypocreomycetidae</taxon>
        <taxon>Hypocreales</taxon>
        <taxon>Ophiocordycipitaceae</taxon>
        <taxon>Drechmeria</taxon>
    </lineage>
</organism>
<dbReference type="InterPro" id="IPR020100">
    <property type="entry name" value="Glc-repressible_Grg1"/>
</dbReference>
<dbReference type="InParanoid" id="A0A151GCY9"/>
<dbReference type="GeneID" id="63719574"/>
<accession>A0A151GCY9</accession>
<name>A0A151GCY9_DRECN</name>
<reference evidence="2 3" key="1">
    <citation type="journal article" date="2016" name="Sci. Rep.">
        <title>Insights into Adaptations to a Near-Obligate Nematode Endoparasitic Lifestyle from the Finished Genome of Drechmeria coniospora.</title>
        <authorList>
            <person name="Zhang L."/>
            <person name="Zhou Z."/>
            <person name="Guo Q."/>
            <person name="Fokkens L."/>
            <person name="Miskei M."/>
            <person name="Pocsi I."/>
            <person name="Zhang W."/>
            <person name="Chen M."/>
            <person name="Wang L."/>
            <person name="Sun Y."/>
            <person name="Donzelli B.G."/>
            <person name="Gibson D.M."/>
            <person name="Nelson D.R."/>
            <person name="Luo J.G."/>
            <person name="Rep M."/>
            <person name="Liu H."/>
            <person name="Yang S."/>
            <person name="Wang J."/>
            <person name="Krasnoff S.B."/>
            <person name="Xu Y."/>
            <person name="Molnar I."/>
            <person name="Lin M."/>
        </authorList>
    </citation>
    <scope>NUCLEOTIDE SEQUENCE [LARGE SCALE GENOMIC DNA]</scope>
    <source>
        <strain evidence="2 3">ARSEF 6962</strain>
    </source>
</reference>
<dbReference type="PANTHER" id="PTHR38789:SF1">
    <property type="entry name" value="GLUCOSE-REPRESSIBLE GENE PROTEIN-RELATED"/>
    <property type="match status" value="1"/>
</dbReference>
<evidence type="ECO:0000313" key="3">
    <source>
        <dbReference type="Proteomes" id="UP000076580"/>
    </source>
</evidence>
<dbReference type="AlphaFoldDB" id="A0A151GCY9"/>
<dbReference type="Proteomes" id="UP000076580">
    <property type="component" value="Chromosome 03"/>
</dbReference>
<comment type="caution">
    <text evidence="2">The sequence shown here is derived from an EMBL/GenBank/DDBJ whole genome shotgun (WGS) entry which is preliminary data.</text>
</comment>